<reference evidence="2" key="1">
    <citation type="submission" date="2018-02" db="EMBL/GenBank/DDBJ databases">
        <title>Rhizophora mucronata_Transcriptome.</title>
        <authorList>
            <person name="Meera S.P."/>
            <person name="Sreeshan A."/>
            <person name="Augustine A."/>
        </authorList>
    </citation>
    <scope>NUCLEOTIDE SEQUENCE</scope>
    <source>
        <tissue evidence="2">Leaf</tissue>
    </source>
</reference>
<dbReference type="EMBL" id="GGEC01000552">
    <property type="protein sequence ID" value="MBW81035.1"/>
    <property type="molecule type" value="Transcribed_RNA"/>
</dbReference>
<protein>
    <submittedName>
        <fullName evidence="2">Uncharacterized protein</fullName>
    </submittedName>
</protein>
<dbReference type="AlphaFoldDB" id="A0A2P2IIJ5"/>
<evidence type="ECO:0000256" key="1">
    <source>
        <dbReference type="SAM" id="MobiDB-lite"/>
    </source>
</evidence>
<sequence>MDNSSISLHIRRWSHPPPPRNARCSKRSWTRLNCCSAAEDVACSGTKTKTKTTTAPPNSLGLRDHLHVTSDSDLCRVFFHRGGPPRPPPQPLFPFSFRQPQGGLLLENLLILVELERPFLF</sequence>
<feature type="region of interest" description="Disordered" evidence="1">
    <location>
        <begin position="1"/>
        <end position="22"/>
    </location>
</feature>
<accession>A0A2P2IIJ5</accession>
<organism evidence="2">
    <name type="scientific">Rhizophora mucronata</name>
    <name type="common">Asiatic mangrove</name>
    <dbReference type="NCBI Taxonomy" id="61149"/>
    <lineage>
        <taxon>Eukaryota</taxon>
        <taxon>Viridiplantae</taxon>
        <taxon>Streptophyta</taxon>
        <taxon>Embryophyta</taxon>
        <taxon>Tracheophyta</taxon>
        <taxon>Spermatophyta</taxon>
        <taxon>Magnoliopsida</taxon>
        <taxon>eudicotyledons</taxon>
        <taxon>Gunneridae</taxon>
        <taxon>Pentapetalae</taxon>
        <taxon>rosids</taxon>
        <taxon>fabids</taxon>
        <taxon>Malpighiales</taxon>
        <taxon>Rhizophoraceae</taxon>
        <taxon>Rhizophora</taxon>
    </lineage>
</organism>
<evidence type="ECO:0000313" key="2">
    <source>
        <dbReference type="EMBL" id="MBW81035.1"/>
    </source>
</evidence>
<proteinExistence type="predicted"/>
<name>A0A2P2IIJ5_RHIMU</name>